<reference evidence="2 3" key="1">
    <citation type="journal article" date="2013" name="BMC Genomics">
        <title>The genome and transcriptome of the pine saprophyte Ophiostoma piceae, and a comparison with the bark beetle-associated pine pathogen Grosmannia clavigera.</title>
        <authorList>
            <person name="Haridas S."/>
            <person name="Wang Y."/>
            <person name="Lim L."/>
            <person name="Massoumi Alamouti S."/>
            <person name="Jackman S."/>
            <person name="Docking R."/>
            <person name="Robertson G."/>
            <person name="Birol I."/>
            <person name="Bohlmann J."/>
            <person name="Breuil C."/>
        </authorList>
    </citation>
    <scope>NUCLEOTIDE SEQUENCE [LARGE SCALE GENOMIC DNA]</scope>
    <source>
        <strain evidence="2 3">UAMH 11346</strain>
    </source>
</reference>
<dbReference type="VEuPathDB" id="FungiDB:F503_00808"/>
<dbReference type="Proteomes" id="UP000016923">
    <property type="component" value="Unassembled WGS sequence"/>
</dbReference>
<evidence type="ECO:0000313" key="2">
    <source>
        <dbReference type="EMBL" id="EPE08025.1"/>
    </source>
</evidence>
<feature type="region of interest" description="Disordered" evidence="1">
    <location>
        <begin position="200"/>
        <end position="313"/>
    </location>
</feature>
<dbReference type="HOGENOM" id="CLU_855550_0_0_1"/>
<dbReference type="AlphaFoldDB" id="S3D3T4"/>
<gene>
    <name evidence="2" type="ORF">F503_00808</name>
</gene>
<evidence type="ECO:0000256" key="1">
    <source>
        <dbReference type="SAM" id="MobiDB-lite"/>
    </source>
</evidence>
<name>S3D3T4_OPHP1</name>
<protein>
    <submittedName>
        <fullName evidence="2">Uncharacterized protein</fullName>
    </submittedName>
</protein>
<keyword evidence="3" id="KW-1185">Reference proteome</keyword>
<organism evidence="2 3">
    <name type="scientific">Ophiostoma piceae (strain UAMH 11346)</name>
    <name type="common">Sap stain fungus</name>
    <dbReference type="NCBI Taxonomy" id="1262450"/>
    <lineage>
        <taxon>Eukaryota</taxon>
        <taxon>Fungi</taxon>
        <taxon>Dikarya</taxon>
        <taxon>Ascomycota</taxon>
        <taxon>Pezizomycotina</taxon>
        <taxon>Sordariomycetes</taxon>
        <taxon>Sordariomycetidae</taxon>
        <taxon>Ophiostomatales</taxon>
        <taxon>Ophiostomataceae</taxon>
        <taxon>Ophiostoma</taxon>
    </lineage>
</organism>
<feature type="compositionally biased region" description="Polar residues" evidence="1">
    <location>
        <begin position="212"/>
        <end position="222"/>
    </location>
</feature>
<feature type="compositionally biased region" description="Low complexity" evidence="1">
    <location>
        <begin position="237"/>
        <end position="257"/>
    </location>
</feature>
<proteinExistence type="predicted"/>
<dbReference type="eggNOG" id="ENOG502T5DS">
    <property type="taxonomic scope" value="Eukaryota"/>
</dbReference>
<accession>S3D3T4</accession>
<evidence type="ECO:0000313" key="3">
    <source>
        <dbReference type="Proteomes" id="UP000016923"/>
    </source>
</evidence>
<dbReference type="OrthoDB" id="10382365at2759"/>
<sequence>MEPDNPAVQRVRQIATGAAPEAAQLIAAQRTLLRSASTKISPKGMSCIEESSRRLGILIPPWKYPVLFEETVLALGAFWTEHSGKTTLGRTRLYIRERQHATKFIRALASNARGKIEPGTGSRAAHAADGFTCDVLERNLASTAVVQMFRLINGNLEIPPTIFKALMLAGRIDDAFFPDEPDTWRHFHRGLVDANLAGTASSGDSGICNRPTRATRSPSGSHGTDERPAASRSSSELLQTVQQQLQDQLQKMPQFQQADSKGDTTPMPLLPIFITMPGNSRSGSIRSSQSSGSGRSRDNRAAKRTGSPILGRQSKVMRLFLESLE</sequence>
<feature type="compositionally biased region" description="Low complexity" evidence="1">
    <location>
        <begin position="278"/>
        <end position="294"/>
    </location>
</feature>
<dbReference type="EMBL" id="KE148149">
    <property type="protein sequence ID" value="EPE08025.1"/>
    <property type="molecule type" value="Genomic_DNA"/>
</dbReference>